<organism evidence="9 10">
    <name type="scientific">Flavivirga spongiicola</name>
    <dbReference type="NCBI Taxonomy" id="421621"/>
    <lineage>
        <taxon>Bacteria</taxon>
        <taxon>Pseudomonadati</taxon>
        <taxon>Bacteroidota</taxon>
        <taxon>Flavobacteriia</taxon>
        <taxon>Flavobacteriales</taxon>
        <taxon>Flavobacteriaceae</taxon>
        <taxon>Flavivirga</taxon>
    </lineage>
</organism>
<dbReference type="InterPro" id="IPR023996">
    <property type="entry name" value="TonB-dep_OMP_SusC/RagA"/>
</dbReference>
<evidence type="ECO:0000256" key="3">
    <source>
        <dbReference type="ARBA" id="ARBA00022452"/>
    </source>
</evidence>
<dbReference type="Proteomes" id="UP001337305">
    <property type="component" value="Unassembled WGS sequence"/>
</dbReference>
<gene>
    <name evidence="9" type="ORF">N1F79_08460</name>
</gene>
<keyword evidence="2 7" id="KW-0813">Transport</keyword>
<dbReference type="PROSITE" id="PS52016">
    <property type="entry name" value="TONB_DEPENDENT_REC_3"/>
    <property type="match status" value="1"/>
</dbReference>
<dbReference type="NCBIfam" id="TIGR04056">
    <property type="entry name" value="OMP_RagA_SusC"/>
    <property type="match status" value="1"/>
</dbReference>
<reference evidence="9 10" key="1">
    <citation type="submission" date="2022-09" db="EMBL/GenBank/DDBJ databases">
        <title>Genome sequencing of Flavivirga sp. MEBiC05379.</title>
        <authorList>
            <person name="Oh H.-M."/>
            <person name="Kwon K.K."/>
            <person name="Park M.J."/>
            <person name="Yang S.-H."/>
        </authorList>
    </citation>
    <scope>NUCLEOTIDE SEQUENCE [LARGE SCALE GENOMIC DNA]</scope>
    <source>
        <strain evidence="9 10">MEBiC05379</strain>
    </source>
</reference>
<evidence type="ECO:0000256" key="6">
    <source>
        <dbReference type="ARBA" id="ARBA00023237"/>
    </source>
</evidence>
<accession>A0ABU7XS11</accession>
<dbReference type="Gene3D" id="2.60.40.1120">
    <property type="entry name" value="Carboxypeptidase-like, regulatory domain"/>
    <property type="match status" value="1"/>
</dbReference>
<dbReference type="Pfam" id="PF07715">
    <property type="entry name" value="Plug"/>
    <property type="match status" value="1"/>
</dbReference>
<dbReference type="InterPro" id="IPR012910">
    <property type="entry name" value="Plug_dom"/>
</dbReference>
<keyword evidence="6 7" id="KW-0998">Cell outer membrane</keyword>
<keyword evidence="10" id="KW-1185">Reference proteome</keyword>
<evidence type="ECO:0000256" key="2">
    <source>
        <dbReference type="ARBA" id="ARBA00022448"/>
    </source>
</evidence>
<comment type="similarity">
    <text evidence="7">Belongs to the TonB-dependent receptor family.</text>
</comment>
<feature type="domain" description="TonB-dependent receptor plug" evidence="8">
    <location>
        <begin position="201"/>
        <end position="333"/>
    </location>
</feature>
<evidence type="ECO:0000256" key="4">
    <source>
        <dbReference type="ARBA" id="ARBA00022692"/>
    </source>
</evidence>
<evidence type="ECO:0000313" key="10">
    <source>
        <dbReference type="Proteomes" id="UP001337305"/>
    </source>
</evidence>
<dbReference type="InterPro" id="IPR008969">
    <property type="entry name" value="CarboxyPept-like_regulatory"/>
</dbReference>
<dbReference type="SUPFAM" id="SSF56935">
    <property type="entry name" value="Porins"/>
    <property type="match status" value="1"/>
</dbReference>
<dbReference type="Gene3D" id="2.40.170.20">
    <property type="entry name" value="TonB-dependent receptor, beta-barrel domain"/>
    <property type="match status" value="1"/>
</dbReference>
<name>A0ABU7XS11_9FLAO</name>
<dbReference type="InterPro" id="IPR036942">
    <property type="entry name" value="Beta-barrel_TonB_sf"/>
</dbReference>
<proteinExistence type="inferred from homology"/>
<keyword evidence="5 7" id="KW-0472">Membrane</keyword>
<evidence type="ECO:0000259" key="8">
    <source>
        <dbReference type="Pfam" id="PF07715"/>
    </source>
</evidence>
<dbReference type="InterPro" id="IPR039426">
    <property type="entry name" value="TonB-dep_rcpt-like"/>
</dbReference>
<dbReference type="RefSeq" id="WP_303305510.1">
    <property type="nucleotide sequence ID" value="NZ_JAODOP010000004.1"/>
</dbReference>
<keyword evidence="3 7" id="KW-1134">Transmembrane beta strand</keyword>
<comment type="subcellular location">
    <subcellularLocation>
        <location evidence="1 7">Cell outer membrane</location>
        <topology evidence="1 7">Multi-pass membrane protein</topology>
    </subcellularLocation>
</comment>
<dbReference type="NCBIfam" id="TIGR04057">
    <property type="entry name" value="SusC_RagA_signa"/>
    <property type="match status" value="1"/>
</dbReference>
<dbReference type="Gene3D" id="2.170.130.10">
    <property type="entry name" value="TonB-dependent receptor, plug domain"/>
    <property type="match status" value="1"/>
</dbReference>
<dbReference type="EMBL" id="JAODOP010000004">
    <property type="protein sequence ID" value="MEF3833161.1"/>
    <property type="molecule type" value="Genomic_DNA"/>
</dbReference>
<protein>
    <submittedName>
        <fullName evidence="9">SusC/RagA family TonB-linked outer membrane protein</fullName>
    </submittedName>
</protein>
<comment type="caution">
    <text evidence="9">The sequence shown here is derived from an EMBL/GenBank/DDBJ whole genome shotgun (WGS) entry which is preliminary data.</text>
</comment>
<keyword evidence="4 7" id="KW-0812">Transmembrane</keyword>
<dbReference type="Pfam" id="PF13715">
    <property type="entry name" value="CarbopepD_reg_2"/>
    <property type="match status" value="1"/>
</dbReference>
<evidence type="ECO:0000256" key="7">
    <source>
        <dbReference type="PROSITE-ProRule" id="PRU01360"/>
    </source>
</evidence>
<sequence length="1086" mass="121665">MRTFIFLFCTTLFSLTPNHVLSQNEKIVIDSDKEISVDEVFKMVKIQTDYMFVYHRDLFKNFPKVQLKKGKIKLNTLLNQSLSSGDINIIFTKNNTILIKEKIKTQQRQVSGTVTDQSGLPVPGVTVLIKGTNRGVATNLDGQYVITVPDPANILVFSSLGFEPLEVTVGNQTVINLSLKEAISQLDVVTINAGYYNTSERERTGNISKIEAKDIEKQPVNNPLAAMQGHISGVNINQNTGLPGGGYRIRIRGQNFIDIEGGTFGTANDPLYVVDGVPYDSGSLESSGNAIFAITFGGVSPLNAINPADIKSVEVLKDADATAIYGSRGANGVVLITTKKGRIGKTQVKLDISTTLGKSRYVDLLNTDQYLEMRREALINDGLWPVAPDDESKYPDLFLWDQDRNTDWQEVLIGGTAYRQNAQLSFSGGSEHTQFLLSGGHVSETTVFPGDFKYKSTSVRFNVNHRSKNDHFHLNASVNYSTDSNNLPGTDLSEKARTLPPNAPMLYNDDGSLNWENSTWENPLAILESKYNAITRNLIANTVLSYYLTSSLEIKTSLGYTDYRLESYFAQPHTVADPKKGWDSSLSWITPNTGSRQSWIVEPQINWQQDWDDVSFKLLLGATFQQSEDQQLTIRGDDFPSNDLLLDINSADLIRISQNLASEYKYQSFFGRINVNWQNKYILNLTGRRDGSSRFGPGKRFGYFGAIGAAWLFTEEGFLEDNNVLSFGKLRGSYGITGSDSVGNYKFYEIYEVDGNYNGSGLLPKSLFNPDFAWESNKKLEVGLDMGFFKDRIFLTTAWYRNRSSNQLIDAPLPGTTGFSDINTNFDAVVENTGIEIDLRTVNIQNDHFKWSTTFNISANRNKLVAFPGLEGSTFESKLVIGQPLGTQQLYHFLGVDPETGIYQYEDYNNDGFINTEDEQWFEDFTPKYFGGMGNTIKYKNLQFDVFFQYTKQKSFSYLSKLSSPPGTFAVNQPELVLDRWQQSGDENPIQRFASISNNEAFMAWTRYGIGRSNGGVTDASFIRLRNVSLTYTIPKAYTKDMDINIYLQGQNLFTITRYDGADPEVQTSATLSSLRQFTLGFNLSF</sequence>
<dbReference type="InterPro" id="IPR023997">
    <property type="entry name" value="TonB-dep_OMP_SusC/RagA_CS"/>
</dbReference>
<evidence type="ECO:0000256" key="5">
    <source>
        <dbReference type="ARBA" id="ARBA00023136"/>
    </source>
</evidence>
<evidence type="ECO:0000256" key="1">
    <source>
        <dbReference type="ARBA" id="ARBA00004571"/>
    </source>
</evidence>
<dbReference type="InterPro" id="IPR037066">
    <property type="entry name" value="Plug_dom_sf"/>
</dbReference>
<dbReference type="SUPFAM" id="SSF49464">
    <property type="entry name" value="Carboxypeptidase regulatory domain-like"/>
    <property type="match status" value="1"/>
</dbReference>
<evidence type="ECO:0000313" key="9">
    <source>
        <dbReference type="EMBL" id="MEF3833161.1"/>
    </source>
</evidence>